<dbReference type="RefSeq" id="WP_349232667.1">
    <property type="nucleotide sequence ID" value="NZ_JBBMFK010000040.1"/>
</dbReference>
<evidence type="ECO:0008006" key="3">
    <source>
        <dbReference type="Google" id="ProtNLM"/>
    </source>
</evidence>
<name>A0ABV1ECH2_9FIRM</name>
<accession>A0ABV1ECH2</accession>
<proteinExistence type="predicted"/>
<dbReference type="Proteomes" id="UP001464378">
    <property type="component" value="Unassembled WGS sequence"/>
</dbReference>
<sequence length="255" mass="29558">MEDRPWYCVRQRAGPLTKECRAIRPRLSREDTRSDRREKNEIIRSPHSAVCRSQADRLELRLALFGYEGMHYTLTYDSVHLPRTFREAMATKRAFMARARRFNDGRPFDWVTCIEGIHGDHRYHIHMVLRENDFPPAVVRHLWTAGEVDDEPVLLAEGGYRRLAEYLTKERTDGIVIPIGRRPWSCSRSLSGQLPPPERWKDESGAIDIPSRVLWSRLGQKENNFGAYNYASYIVPKGDLSGFPSRAHAHARDLS</sequence>
<evidence type="ECO:0000313" key="2">
    <source>
        <dbReference type="Proteomes" id="UP001464378"/>
    </source>
</evidence>
<keyword evidence="2" id="KW-1185">Reference proteome</keyword>
<gene>
    <name evidence="1" type="ORF">WMO64_16300</name>
</gene>
<organism evidence="1 2">
    <name type="scientific">Pseudoflavonifractor intestinihominis</name>
    <dbReference type="NCBI Taxonomy" id="3133171"/>
    <lineage>
        <taxon>Bacteria</taxon>
        <taxon>Bacillati</taxon>
        <taxon>Bacillota</taxon>
        <taxon>Clostridia</taxon>
        <taxon>Eubacteriales</taxon>
        <taxon>Oscillospiraceae</taxon>
        <taxon>Pseudoflavonifractor</taxon>
    </lineage>
</organism>
<reference evidence="1 2" key="1">
    <citation type="submission" date="2024-03" db="EMBL/GenBank/DDBJ databases">
        <title>Human intestinal bacterial collection.</title>
        <authorList>
            <person name="Pauvert C."/>
            <person name="Hitch T.C.A."/>
            <person name="Clavel T."/>
        </authorList>
    </citation>
    <scope>NUCLEOTIDE SEQUENCE [LARGE SCALE GENOMIC DNA]</scope>
    <source>
        <strain evidence="1 2">CLA-AP-H29</strain>
    </source>
</reference>
<dbReference type="EMBL" id="JBBMFK010000040">
    <property type="protein sequence ID" value="MEQ2445015.1"/>
    <property type="molecule type" value="Genomic_DNA"/>
</dbReference>
<protein>
    <recommendedName>
        <fullName evidence="3">Rep protein</fullName>
    </recommendedName>
</protein>
<comment type="caution">
    <text evidence="1">The sequence shown here is derived from an EMBL/GenBank/DDBJ whole genome shotgun (WGS) entry which is preliminary data.</text>
</comment>
<evidence type="ECO:0000313" key="1">
    <source>
        <dbReference type="EMBL" id="MEQ2445015.1"/>
    </source>
</evidence>